<dbReference type="OrthoDB" id="1870283at2759"/>
<name>A0A8S0PBQ1_OLEEU</name>
<dbReference type="GO" id="GO:0055028">
    <property type="term" value="C:cortical microtubule"/>
    <property type="evidence" value="ECO:0007669"/>
    <property type="project" value="TreeGrafter"/>
</dbReference>
<dbReference type="PANTHER" id="PTHR31342:SF4">
    <property type="entry name" value="ACTIN BINDING PROTEIN FAMILY"/>
    <property type="match status" value="1"/>
</dbReference>
<keyword evidence="4" id="KW-1185">Reference proteome</keyword>
<protein>
    <submittedName>
        <fullName evidence="3">CHUP1, chloroplastic-like</fullName>
    </submittedName>
</protein>
<dbReference type="Gramene" id="OE9A107600T1">
    <property type="protein sequence ID" value="OE9A107600C1"/>
    <property type="gene ID" value="OE9A107600"/>
</dbReference>
<reference evidence="3 4" key="1">
    <citation type="submission" date="2019-12" db="EMBL/GenBank/DDBJ databases">
        <authorList>
            <person name="Alioto T."/>
            <person name="Alioto T."/>
            <person name="Gomez Garrido J."/>
        </authorList>
    </citation>
    <scope>NUCLEOTIDE SEQUENCE [LARGE SCALE GENOMIC DNA]</scope>
</reference>
<evidence type="ECO:0000256" key="2">
    <source>
        <dbReference type="SAM" id="MobiDB-lite"/>
    </source>
</evidence>
<accession>A0A8S0PBQ1</accession>
<dbReference type="GO" id="GO:0072699">
    <property type="term" value="P:protein localization to cortical microtubule cytoskeleton"/>
    <property type="evidence" value="ECO:0007669"/>
    <property type="project" value="TreeGrafter"/>
</dbReference>
<dbReference type="PANTHER" id="PTHR31342">
    <property type="entry name" value="PROTEIN CHUP1, CHLOROPLASTIC"/>
    <property type="match status" value="1"/>
</dbReference>
<feature type="compositionally biased region" description="Basic residues" evidence="2">
    <location>
        <begin position="128"/>
        <end position="140"/>
    </location>
</feature>
<evidence type="ECO:0000313" key="4">
    <source>
        <dbReference type="Proteomes" id="UP000594638"/>
    </source>
</evidence>
<dbReference type="EMBL" id="CACTIH010000002">
    <property type="protein sequence ID" value="CAA2933422.1"/>
    <property type="molecule type" value="Genomic_DNA"/>
</dbReference>
<evidence type="ECO:0000313" key="3">
    <source>
        <dbReference type="EMBL" id="CAA2933422.1"/>
    </source>
</evidence>
<sequence length="191" mass="21259">MKEIEWLQADRCCDVEELVYLRWINACLHYELRNYQPDPGKTMAKDLNITLSPKSEEKAKQLILEYVNKDGSTEKGINITDFDSDWWSSSQGSFLTELGNLNDSSVDNSLANKTSSSSKTKALSKLMRRLRGKNSHHRSRGSPLDLTTSVEANVGRCSGDSQGYNTGGPLEMDAGVDSLTQRLRTSTAGLY</sequence>
<dbReference type="AlphaFoldDB" id="A0A8S0PBQ1"/>
<comment type="caution">
    <text evidence="3">The sequence shown here is derived from an EMBL/GenBank/DDBJ whole genome shotgun (WGS) entry which is preliminary data.</text>
</comment>
<dbReference type="InterPro" id="IPR040265">
    <property type="entry name" value="CHUP1/IPGA1-like"/>
</dbReference>
<evidence type="ECO:0000256" key="1">
    <source>
        <dbReference type="ARBA" id="ARBA00023054"/>
    </source>
</evidence>
<feature type="region of interest" description="Disordered" evidence="2">
    <location>
        <begin position="128"/>
        <end position="151"/>
    </location>
</feature>
<gene>
    <name evidence="3" type="ORF">OLEA9_A107600</name>
</gene>
<dbReference type="Proteomes" id="UP000594638">
    <property type="component" value="Unassembled WGS sequence"/>
</dbReference>
<organism evidence="3 4">
    <name type="scientific">Olea europaea subsp. europaea</name>
    <dbReference type="NCBI Taxonomy" id="158383"/>
    <lineage>
        <taxon>Eukaryota</taxon>
        <taxon>Viridiplantae</taxon>
        <taxon>Streptophyta</taxon>
        <taxon>Embryophyta</taxon>
        <taxon>Tracheophyta</taxon>
        <taxon>Spermatophyta</taxon>
        <taxon>Magnoliopsida</taxon>
        <taxon>eudicotyledons</taxon>
        <taxon>Gunneridae</taxon>
        <taxon>Pentapetalae</taxon>
        <taxon>asterids</taxon>
        <taxon>lamiids</taxon>
        <taxon>Lamiales</taxon>
        <taxon>Oleaceae</taxon>
        <taxon>Oleeae</taxon>
        <taxon>Olea</taxon>
    </lineage>
</organism>
<proteinExistence type="predicted"/>
<keyword evidence="1" id="KW-0175">Coiled coil</keyword>